<gene>
    <name evidence="1" type="ORF">CYY_000591</name>
</gene>
<proteinExistence type="predicted"/>
<protein>
    <submittedName>
        <fullName evidence="1">Uncharacterized protein</fullName>
    </submittedName>
</protein>
<organism evidence="1 2">
    <name type="scientific">Polysphondylium violaceum</name>
    <dbReference type="NCBI Taxonomy" id="133409"/>
    <lineage>
        <taxon>Eukaryota</taxon>
        <taxon>Amoebozoa</taxon>
        <taxon>Evosea</taxon>
        <taxon>Eumycetozoa</taxon>
        <taxon>Dictyostelia</taxon>
        <taxon>Dictyosteliales</taxon>
        <taxon>Dictyosteliaceae</taxon>
        <taxon>Polysphondylium</taxon>
    </lineage>
</organism>
<dbReference type="AlphaFoldDB" id="A0A8J4V2A6"/>
<sequence length="213" mass="24931">MDKLFEELLKHPSTRVLKLLKIDCRSRRIEWEHLYSAQTWGLCFLKEMLASIHDQRTQMPTELLQRIVKNSSYANAKHVLSNYRFESIAPILSTLAHRDSPVMVDLVYQYRDTAFINTPTQQDWESLFKKCIRLNSSHGTIANIDYLVNHPDHILSCPIPKDMNAIDLTTYQPRFTDAPSDKLEICRQILNQPIPEYLSSHIESYYFNNKDDS</sequence>
<evidence type="ECO:0000313" key="2">
    <source>
        <dbReference type="Proteomes" id="UP000695562"/>
    </source>
</evidence>
<comment type="caution">
    <text evidence="1">The sequence shown here is derived from an EMBL/GenBank/DDBJ whole genome shotgun (WGS) entry which is preliminary data.</text>
</comment>
<dbReference type="EMBL" id="AJWJ01000011">
    <property type="protein sequence ID" value="KAF2078120.1"/>
    <property type="molecule type" value="Genomic_DNA"/>
</dbReference>
<keyword evidence="2" id="KW-1185">Reference proteome</keyword>
<accession>A0A8J4V2A6</accession>
<dbReference type="Proteomes" id="UP000695562">
    <property type="component" value="Unassembled WGS sequence"/>
</dbReference>
<name>A0A8J4V2A6_9MYCE</name>
<evidence type="ECO:0000313" key="1">
    <source>
        <dbReference type="EMBL" id="KAF2078120.1"/>
    </source>
</evidence>
<reference evidence="1" key="1">
    <citation type="submission" date="2020-01" db="EMBL/GenBank/DDBJ databases">
        <title>Development of genomics and gene disruption for Polysphondylium violaceum indicates a role for the polyketide synthase stlB in stalk morphogenesis.</title>
        <authorList>
            <person name="Narita B."/>
            <person name="Kawabe Y."/>
            <person name="Kin K."/>
            <person name="Saito T."/>
            <person name="Gibbs R."/>
            <person name="Kuspa A."/>
            <person name="Muzny D."/>
            <person name="Queller D."/>
            <person name="Richards S."/>
            <person name="Strassman J."/>
            <person name="Sucgang R."/>
            <person name="Worley K."/>
            <person name="Schaap P."/>
        </authorList>
    </citation>
    <scope>NUCLEOTIDE SEQUENCE</scope>
    <source>
        <strain evidence="1">QSvi11</strain>
    </source>
</reference>